<evidence type="ECO:0008006" key="5">
    <source>
        <dbReference type="Google" id="ProtNLM"/>
    </source>
</evidence>
<dbReference type="AlphaFoldDB" id="A0A420EZN2"/>
<evidence type="ECO:0000256" key="1">
    <source>
        <dbReference type="ARBA" id="ARBA00022833"/>
    </source>
</evidence>
<feature type="region of interest" description="Disordered" evidence="2">
    <location>
        <begin position="326"/>
        <end position="350"/>
    </location>
</feature>
<keyword evidence="1" id="KW-0862">Zinc</keyword>
<dbReference type="InterPro" id="IPR024078">
    <property type="entry name" value="LmbE-like_dom_sf"/>
</dbReference>
<dbReference type="EMBL" id="RAQQ01000011">
    <property type="protein sequence ID" value="RKF26168.1"/>
    <property type="molecule type" value="Genomic_DNA"/>
</dbReference>
<organism evidence="3 4">
    <name type="scientific">Micromonospora globbae</name>
    <dbReference type="NCBI Taxonomy" id="1894969"/>
    <lineage>
        <taxon>Bacteria</taxon>
        <taxon>Bacillati</taxon>
        <taxon>Actinomycetota</taxon>
        <taxon>Actinomycetes</taxon>
        <taxon>Micromonosporales</taxon>
        <taxon>Micromonosporaceae</taxon>
        <taxon>Micromonospora</taxon>
    </lineage>
</organism>
<gene>
    <name evidence="3" type="ORF">D7I43_16345</name>
</gene>
<feature type="region of interest" description="Disordered" evidence="2">
    <location>
        <begin position="1"/>
        <end position="49"/>
    </location>
</feature>
<dbReference type="SUPFAM" id="SSF102588">
    <property type="entry name" value="LmbE-like"/>
    <property type="match status" value="1"/>
</dbReference>
<evidence type="ECO:0000313" key="3">
    <source>
        <dbReference type="EMBL" id="RKF26168.1"/>
    </source>
</evidence>
<reference evidence="3 4" key="1">
    <citation type="journal article" date="2018" name="Int. J. Syst. Evol. Microbiol.">
        <title>Micromonospora globbae sp. nov., an endophytic actinomycete isolated from roots of Globba winitii C. H. Wright.</title>
        <authorList>
            <person name="Kuncharoen N."/>
            <person name="Pittayakhajonwut P."/>
            <person name="Tanasupawat S."/>
        </authorList>
    </citation>
    <scope>NUCLEOTIDE SEQUENCE [LARGE SCALE GENOMIC DNA]</scope>
    <source>
        <strain evidence="3 4">WPS1-2</strain>
    </source>
</reference>
<sequence>MIGPMGRAEPGRGRERRPVREQRERSATASSFGRRAVRPPRTGGDASVPVCPQRSMVVMAHQDDDLYFLNPLLVSQLRSNEAHLTVCLTAGEADGRNAPGGTREHAATPVDFEGFAAARYNGLRCAYADMVLGDRDAQWHREVVVLDGGAEADVSVLVDAPHIRLVSLNLWCSPPPDAAAGTGSLPELWSGQAASTPTMIPLGSPVTGTHAYSREGLIESLVMLLRSFEPTLLWTMDPDPDWQVHDEANPRHADSGNYSDHIFHTVTALFTYGAASRWFAEGGGGQTSVEAFRGYYVRRWPSNLSPEGRTSKQRYKDVYGWADRRPTGDPAGLGDRKVSGDPIAAGNASGTTLRYPGSRSWARPASDGTLSAFAVRGGRVVQWREARHGGFLESRPVPGGGLLLPHVDVVPHGDAGWRLFAVHQGLAADPDRHVRDLWTTVVPASGDVRNSRWESLGNPAPTSAPAKRRHVGMPQVVPLGDGRLLVLVRNAGKGASARLYQDSTWTPWRDLGGEGVQDGLTALALDDGSVEVLAAAGTGVARWLIRPSGGDAAFSVIPTEAPAGPPTVVALPGGDRMMFYRRRDSASVVSLRAFGATGWDLCSPVDLGGHGGPGPIAAQFVPGADAVLVAVRDDDSATSVTWVDLDGRGRGAWMRHPTPIAGSHAVSIDSAGRPIVLAVSAGGGLLILLVDQAASSVTLMKEAQ</sequence>
<dbReference type="SUPFAM" id="SSF89372">
    <property type="entry name" value="Fucose-specific lectin"/>
    <property type="match status" value="1"/>
</dbReference>
<dbReference type="Pfam" id="PF02585">
    <property type="entry name" value="PIG-L"/>
    <property type="match status" value="1"/>
</dbReference>
<dbReference type="InterPro" id="IPR003737">
    <property type="entry name" value="GlcNAc_PI_deacetylase-related"/>
</dbReference>
<evidence type="ECO:0000256" key="2">
    <source>
        <dbReference type="SAM" id="MobiDB-lite"/>
    </source>
</evidence>
<dbReference type="GO" id="GO:0016137">
    <property type="term" value="P:glycoside metabolic process"/>
    <property type="evidence" value="ECO:0007669"/>
    <property type="project" value="UniProtKB-ARBA"/>
</dbReference>
<accession>A0A420EZN2</accession>
<protein>
    <recommendedName>
        <fullName evidence="5">PIG-L family deacetylase</fullName>
    </recommendedName>
</protein>
<feature type="compositionally biased region" description="Basic and acidic residues" evidence="2">
    <location>
        <begin position="9"/>
        <end position="26"/>
    </location>
</feature>
<dbReference type="Gene3D" id="3.40.50.10320">
    <property type="entry name" value="LmbE-like"/>
    <property type="match status" value="1"/>
</dbReference>
<name>A0A420EZN2_9ACTN</name>
<evidence type="ECO:0000313" key="4">
    <source>
        <dbReference type="Proteomes" id="UP000285744"/>
    </source>
</evidence>
<proteinExistence type="predicted"/>
<dbReference type="Proteomes" id="UP000285744">
    <property type="component" value="Unassembled WGS sequence"/>
</dbReference>
<comment type="caution">
    <text evidence="3">The sequence shown here is derived from an EMBL/GenBank/DDBJ whole genome shotgun (WGS) entry which is preliminary data.</text>
</comment>